<gene>
    <name evidence="4" type="ORF">AXG93_4182s1100</name>
</gene>
<dbReference type="GO" id="GO:0006353">
    <property type="term" value="P:DNA-templated transcription termination"/>
    <property type="evidence" value="ECO:0007669"/>
    <property type="project" value="UniProtKB-KW"/>
</dbReference>
<evidence type="ECO:0000313" key="4">
    <source>
        <dbReference type="EMBL" id="OAE19165.1"/>
    </source>
</evidence>
<dbReference type="Proteomes" id="UP000077202">
    <property type="component" value="Unassembled WGS sequence"/>
</dbReference>
<protein>
    <submittedName>
        <fullName evidence="4">Uncharacterized protein</fullName>
    </submittedName>
</protein>
<name>A0A176VGW7_MARPO</name>
<evidence type="ECO:0000256" key="2">
    <source>
        <dbReference type="ARBA" id="ARBA00022472"/>
    </source>
</evidence>
<organism evidence="4 5">
    <name type="scientific">Marchantia polymorpha subsp. ruderalis</name>
    <dbReference type="NCBI Taxonomy" id="1480154"/>
    <lineage>
        <taxon>Eukaryota</taxon>
        <taxon>Viridiplantae</taxon>
        <taxon>Streptophyta</taxon>
        <taxon>Embryophyta</taxon>
        <taxon>Marchantiophyta</taxon>
        <taxon>Marchantiopsida</taxon>
        <taxon>Marchantiidae</taxon>
        <taxon>Marchantiales</taxon>
        <taxon>Marchantiaceae</taxon>
        <taxon>Marchantia</taxon>
    </lineage>
</organism>
<accession>A0A176VGW7</accession>
<keyword evidence="3" id="KW-0809">Transit peptide</keyword>
<dbReference type="InterPro" id="IPR038538">
    <property type="entry name" value="MTERF_sf"/>
</dbReference>
<comment type="caution">
    <text evidence="4">The sequence shown here is derived from an EMBL/GenBank/DDBJ whole genome shotgun (WGS) entry which is preliminary data.</text>
</comment>
<dbReference type="Pfam" id="PF02536">
    <property type="entry name" value="mTERF"/>
    <property type="match status" value="1"/>
</dbReference>
<dbReference type="PANTHER" id="PTHR13068">
    <property type="entry name" value="CGI-12 PROTEIN-RELATED"/>
    <property type="match status" value="1"/>
</dbReference>
<evidence type="ECO:0000256" key="3">
    <source>
        <dbReference type="ARBA" id="ARBA00022946"/>
    </source>
</evidence>
<comment type="similarity">
    <text evidence="1">Belongs to the mTERF family.</text>
</comment>
<keyword evidence="5" id="KW-1185">Reference proteome</keyword>
<reference evidence="4" key="1">
    <citation type="submission" date="2016-03" db="EMBL/GenBank/DDBJ databases">
        <title>Mechanisms controlling the formation of the plant cell surface in tip-growing cells are functionally conserved among land plants.</title>
        <authorList>
            <person name="Honkanen S."/>
            <person name="Jones V.A."/>
            <person name="Morieri G."/>
            <person name="Champion C."/>
            <person name="Hetherington A.J."/>
            <person name="Kelly S."/>
            <person name="Saint-Marcoux D."/>
            <person name="Proust H."/>
            <person name="Prescott H."/>
            <person name="Dolan L."/>
        </authorList>
    </citation>
    <scope>NUCLEOTIDE SEQUENCE [LARGE SCALE GENOMIC DNA]</scope>
    <source>
        <tissue evidence="4">Whole gametophyte</tissue>
    </source>
</reference>
<dbReference type="AlphaFoldDB" id="A0A176VGW7"/>
<keyword evidence="2" id="KW-0804">Transcription</keyword>
<evidence type="ECO:0000313" key="5">
    <source>
        <dbReference type="Proteomes" id="UP000077202"/>
    </source>
</evidence>
<sequence length="498" mass="56041">MGWVGLPRTPMGSCSVWSPESFNRWVEGGPGLRPSQRPAARRHRVQPHLNLVAAHVAASPTPSNWRPPRPEASDRAQKLCACKRDCLLQCFWGRRISRQSSEALLGSSANFGMSPSIKRAVHSSLGRLAVLSQRQGIAVHSSLPAISCRYASCAALPSRNVILLRAQPLKLDYGVAFVSVRFLGSTQLCSLETPEENDWQKKVDFLVSCSFTKEQAMQVLKQCPLLLSLSLEEELQPKIAFLRTLGVRDLPKVILFSPNLLLGRLELNLMPKVAFFESYGIQRQSIGKIIERFPTVLTYSIEGNMMSKTKFLESIGLERESIAKVIMRSPYIFALSIEENMRPKVKLLESIGVDKKFLSKLITRCPKIFCLSNEDNVLPKIKYLESIGVEKECMGKIVATCPSILNLSTSHIQQKLDFLQANNYCVKKVVNEFPGYLTYSLEHRIKPRHQLIAWLKNMGLLTREYSLCHILQISEKKFVQNFVQGHPQAAKFFDSLGP</sequence>
<dbReference type="EMBL" id="LVLJ01003917">
    <property type="protein sequence ID" value="OAE19165.1"/>
    <property type="molecule type" value="Genomic_DNA"/>
</dbReference>
<evidence type="ECO:0000256" key="1">
    <source>
        <dbReference type="ARBA" id="ARBA00007692"/>
    </source>
</evidence>
<dbReference type="SMART" id="SM00733">
    <property type="entry name" value="Mterf"/>
    <property type="match status" value="7"/>
</dbReference>
<proteinExistence type="inferred from homology"/>
<keyword evidence="2" id="KW-0805">Transcription regulation</keyword>
<dbReference type="GO" id="GO:0003676">
    <property type="term" value="F:nucleic acid binding"/>
    <property type="evidence" value="ECO:0007669"/>
    <property type="project" value="InterPro"/>
</dbReference>
<keyword evidence="2" id="KW-0806">Transcription termination</keyword>
<dbReference type="InterPro" id="IPR003690">
    <property type="entry name" value="MTERF"/>
</dbReference>
<dbReference type="PANTHER" id="PTHR13068:SF228">
    <property type="match status" value="1"/>
</dbReference>
<dbReference type="Gene3D" id="1.25.70.10">
    <property type="entry name" value="Transcription termination factor 3, mitochondrial"/>
    <property type="match status" value="1"/>
</dbReference>